<keyword evidence="1" id="KW-0812">Transmembrane</keyword>
<proteinExistence type="predicted"/>
<evidence type="ECO:0000313" key="3">
    <source>
        <dbReference type="Proteomes" id="UP000219813"/>
    </source>
</evidence>
<dbReference type="EMBL" id="FLRL01000041">
    <property type="protein sequence ID" value="SBT86000.1"/>
    <property type="molecule type" value="Genomic_DNA"/>
</dbReference>
<dbReference type="KEGG" id="pmal:PMUG01_00075900"/>
<organism evidence="2 3">
    <name type="scientific">Plasmodium malariae</name>
    <dbReference type="NCBI Taxonomy" id="5858"/>
    <lineage>
        <taxon>Eukaryota</taxon>
        <taxon>Sar</taxon>
        <taxon>Alveolata</taxon>
        <taxon>Apicomplexa</taxon>
        <taxon>Aconoidasida</taxon>
        <taxon>Haemosporida</taxon>
        <taxon>Plasmodiidae</taxon>
        <taxon>Plasmodium</taxon>
        <taxon>Plasmodium (Plasmodium)</taxon>
    </lineage>
</organism>
<reference evidence="2 3" key="1">
    <citation type="submission" date="2016-06" db="EMBL/GenBank/DDBJ databases">
        <authorList>
            <consortium name="Pathogen Informatics"/>
        </authorList>
    </citation>
    <scope>NUCLEOTIDE SEQUENCE [LARGE SCALE GENOMIC DNA]</scope>
</reference>
<evidence type="ECO:0000256" key="1">
    <source>
        <dbReference type="SAM" id="Phobius"/>
    </source>
</evidence>
<feature type="transmembrane region" description="Helical" evidence="1">
    <location>
        <begin position="159"/>
        <end position="183"/>
    </location>
</feature>
<keyword evidence="1" id="KW-1133">Transmembrane helix</keyword>
<dbReference type="InterPro" id="IPR022139">
    <property type="entry name" value="Fam-L/Fam-M-like_plasmodium"/>
</dbReference>
<accession>A0A1D3JHT1</accession>
<feature type="transmembrane region" description="Helical" evidence="1">
    <location>
        <begin position="251"/>
        <end position="279"/>
    </location>
</feature>
<dbReference type="AlphaFoldDB" id="A0A1D3JHT1"/>
<evidence type="ECO:0000313" key="2">
    <source>
        <dbReference type="EMBL" id="SBT86000.1"/>
    </source>
</evidence>
<feature type="transmembrane region" description="Helical" evidence="1">
    <location>
        <begin position="6"/>
        <end position="26"/>
    </location>
</feature>
<name>A0A1D3JHT1_PLAMA</name>
<dbReference type="GeneID" id="39866225"/>
<dbReference type="VEuPathDB" id="PlasmoDB:PmUG01_00075900"/>
<protein>
    <submittedName>
        <fullName evidence="2">Fam-l protein</fullName>
    </submittedName>
</protein>
<dbReference type="Pfam" id="PF12420">
    <property type="entry name" value="DUF3671"/>
    <property type="match status" value="1"/>
</dbReference>
<keyword evidence="1" id="KW-0472">Membrane</keyword>
<dbReference type="Proteomes" id="UP000219813">
    <property type="component" value="Unassembled WGS sequence"/>
</dbReference>
<sequence length="294" mass="34940">MEQKIKTLLFFKVSMFILLSWIYHFYIFKSTYSKLLVECYNHHRILYRTNYRILAIYNQDKDSCVVCLREQIPNGGNDKKGITNNDKCSTEKKKILNGSLPQSARGRKKDIKNKSYLFETKKYSYLERKIFKDLDYENFLKNNKTISNKVYKKIIRKKLVSLNSPFMLLFLLLLIGFILDLYVNCGLIRGMVKTLTLIVPGWFGHLNNMLKTSNLSWLFQSTEKVQDLIKKLFRTSRSGPWNVQMVDEYTYVPYFFVLVIYIIPLIILGITLILGVFYYHKKVMKYEKIKLRKI</sequence>
<dbReference type="RefSeq" id="XP_028859245.1">
    <property type="nucleotide sequence ID" value="XM_029006411.1"/>
</dbReference>
<gene>
    <name evidence="2" type="primary">PmUG01_00075900</name>
    <name evidence="2" type="ORF">PMUG01_00075900</name>
</gene>
<keyword evidence="3" id="KW-1185">Reference proteome</keyword>